<dbReference type="InterPro" id="IPR017441">
    <property type="entry name" value="Protein_kinase_ATP_BS"/>
</dbReference>
<dbReference type="GeneID" id="24093699"/>
<dbReference type="GO" id="GO:0004703">
    <property type="term" value="F:G protein-coupled receptor kinase activity"/>
    <property type="evidence" value="ECO:0007669"/>
    <property type="project" value="TreeGrafter"/>
</dbReference>
<evidence type="ECO:0000256" key="5">
    <source>
        <dbReference type="ARBA" id="ARBA00022840"/>
    </source>
</evidence>
<dbReference type="EMBL" id="HE796900">
    <property type="protein sequence ID" value="CCL98788.1"/>
    <property type="molecule type" value="Genomic_DNA"/>
</dbReference>
<dbReference type="InterPro" id="IPR000719">
    <property type="entry name" value="Prot_kinase_dom"/>
</dbReference>
<dbReference type="PANTHER" id="PTHR24355">
    <property type="entry name" value="G PROTEIN-COUPLED RECEPTOR KINASE/RIBOSOMAL PROTEIN S6 KINASE"/>
    <property type="match status" value="1"/>
</dbReference>
<evidence type="ECO:0000256" key="6">
    <source>
        <dbReference type="PROSITE-ProRule" id="PRU10141"/>
    </source>
</evidence>
<dbReference type="Pfam" id="PF00069">
    <property type="entry name" value="Pkinase"/>
    <property type="match status" value="1"/>
</dbReference>
<keyword evidence="1 7" id="KW-0723">Serine/threonine-protein kinase</keyword>
<dbReference type="PROSITE" id="PS51285">
    <property type="entry name" value="AGC_KINASE_CTER"/>
    <property type="match status" value="1"/>
</dbReference>
<dbReference type="InParanoid" id="J4G0L8"/>
<dbReference type="SMART" id="SM00220">
    <property type="entry name" value="S_TKc"/>
    <property type="match status" value="1"/>
</dbReference>
<dbReference type="PROSITE" id="PS00108">
    <property type="entry name" value="PROTEIN_KINASE_ST"/>
    <property type="match status" value="1"/>
</dbReference>
<feature type="compositionally biased region" description="Pro residues" evidence="8">
    <location>
        <begin position="424"/>
        <end position="434"/>
    </location>
</feature>
<dbReference type="InterPro" id="IPR000961">
    <property type="entry name" value="AGC-kinase_C"/>
</dbReference>
<feature type="compositionally biased region" description="Polar residues" evidence="8">
    <location>
        <begin position="389"/>
        <end position="399"/>
    </location>
</feature>
<evidence type="ECO:0000313" key="12">
    <source>
        <dbReference type="Proteomes" id="UP000006352"/>
    </source>
</evidence>
<dbReference type="GO" id="GO:0001664">
    <property type="term" value="F:G protein-coupled receptor binding"/>
    <property type="evidence" value="ECO:0007669"/>
    <property type="project" value="TreeGrafter"/>
</dbReference>
<dbReference type="OrthoDB" id="354826at2759"/>
<dbReference type="Gene3D" id="1.10.510.10">
    <property type="entry name" value="Transferase(Phosphotransferase) domain 1"/>
    <property type="match status" value="1"/>
</dbReference>
<evidence type="ECO:0000256" key="4">
    <source>
        <dbReference type="ARBA" id="ARBA00022777"/>
    </source>
</evidence>
<dbReference type="InterPro" id="IPR011009">
    <property type="entry name" value="Kinase-like_dom_sf"/>
</dbReference>
<dbReference type="GO" id="GO:0009966">
    <property type="term" value="P:regulation of signal transduction"/>
    <property type="evidence" value="ECO:0007669"/>
    <property type="project" value="TreeGrafter"/>
</dbReference>
<dbReference type="RefSeq" id="XP_012178071.1">
    <property type="nucleotide sequence ID" value="XM_012322681.1"/>
</dbReference>
<feature type="region of interest" description="Disordered" evidence="8">
    <location>
        <begin position="369"/>
        <end position="434"/>
    </location>
</feature>
<name>J4G0L8_9APHY</name>
<dbReference type="GO" id="GO:0005524">
    <property type="term" value="F:ATP binding"/>
    <property type="evidence" value="ECO:0007669"/>
    <property type="project" value="UniProtKB-UniRule"/>
</dbReference>
<keyword evidence="4" id="KW-0418">Kinase</keyword>
<evidence type="ECO:0008006" key="13">
    <source>
        <dbReference type="Google" id="ProtNLM"/>
    </source>
</evidence>
<evidence type="ECO:0000256" key="7">
    <source>
        <dbReference type="RuleBase" id="RU000304"/>
    </source>
</evidence>
<dbReference type="FunFam" id="3.30.200.20:FF:000354">
    <property type="entry name" value="AGC/YANK protein kinase"/>
    <property type="match status" value="1"/>
</dbReference>
<dbReference type="AlphaFoldDB" id="J4G0L8"/>
<feature type="domain" description="Protein kinase" evidence="9">
    <location>
        <begin position="23"/>
        <end position="285"/>
    </location>
</feature>
<evidence type="ECO:0000313" key="11">
    <source>
        <dbReference type="EMBL" id="CCL98788.1"/>
    </source>
</evidence>
<dbReference type="PROSITE" id="PS50011">
    <property type="entry name" value="PROTEIN_KINASE_DOM"/>
    <property type="match status" value="1"/>
</dbReference>
<evidence type="ECO:0000256" key="1">
    <source>
        <dbReference type="ARBA" id="ARBA00022527"/>
    </source>
</evidence>
<evidence type="ECO:0000256" key="2">
    <source>
        <dbReference type="ARBA" id="ARBA00022679"/>
    </source>
</evidence>
<dbReference type="SUPFAM" id="SSF56112">
    <property type="entry name" value="Protein kinase-like (PK-like)"/>
    <property type="match status" value="1"/>
</dbReference>
<sequence>MGGVLCCLSSPIDFDGEVDLYHFDLLRAVGKGAFGKVRIVEHKCTKKVYALKYIEKAKCIKQKAVANIIQERRLLEEIDHPFVVNLRYAFQDDENCFFVLDLMLGGDLRFHLDRLGRIQEKVVRFWAAELSSALSYLHKQRIVHRDLKPDNILLDSAGHVHITDFNVAIHYSERRLHTSVAGSMAYMAPEIIGHKGYTWHVDWWSLGIVVWELLFGRRPFDGRTSEKMKQSIVKDPLKFSSRADSLCTAHGQDFVRKLLDRNPRTRMACRGRTHGIQDVHEHPWFSEMDWDELESKNLQPPFVPDISKANFDVSHELDEFLMVEKPLTHTKRKARVDLEKMKPDLRQLVEQFTVYDFTKTKRMSYYPHNQPVVSAGHDDEGGDAEPAEASQSATATILPTATIVERSQAGSPDPGDCSGRETPAMPPLPAESPI</sequence>
<dbReference type="FunFam" id="1.10.510.10:FF:000469">
    <property type="entry name" value="Serine/threonine-protein kinase 32B"/>
    <property type="match status" value="1"/>
</dbReference>
<dbReference type="GO" id="GO:0007186">
    <property type="term" value="P:G protein-coupled receptor signaling pathway"/>
    <property type="evidence" value="ECO:0007669"/>
    <property type="project" value="TreeGrafter"/>
</dbReference>
<dbReference type="InterPro" id="IPR008271">
    <property type="entry name" value="Ser/Thr_kinase_AS"/>
</dbReference>
<keyword evidence="5 6" id="KW-0067">ATP-binding</keyword>
<reference evidence="11 12" key="1">
    <citation type="journal article" date="2012" name="Appl. Environ. Microbiol.">
        <title>Short-read sequencing for genomic analysis of the brown rot fungus Fibroporia radiculosa.</title>
        <authorList>
            <person name="Tang J.D."/>
            <person name="Perkins A.D."/>
            <person name="Sonstegard T.S."/>
            <person name="Schroeder S.G."/>
            <person name="Burgess S.C."/>
            <person name="Diehl S.V."/>
        </authorList>
    </citation>
    <scope>NUCLEOTIDE SEQUENCE [LARGE SCALE GENOMIC DNA]</scope>
    <source>
        <strain evidence="11 12">TFFH 294</strain>
    </source>
</reference>
<protein>
    <recommendedName>
        <fullName evidence="13">Protein kinase domain-containing protein</fullName>
    </recommendedName>
</protein>
<feature type="domain" description="AGC-kinase C-terminal" evidence="10">
    <location>
        <begin position="286"/>
        <end position="367"/>
    </location>
</feature>
<evidence type="ECO:0000256" key="3">
    <source>
        <dbReference type="ARBA" id="ARBA00022741"/>
    </source>
</evidence>
<keyword evidence="3 6" id="KW-0547">Nucleotide-binding</keyword>
<dbReference type="PROSITE" id="PS00107">
    <property type="entry name" value="PROTEIN_KINASE_ATP"/>
    <property type="match status" value="1"/>
</dbReference>
<evidence type="ECO:0000256" key="8">
    <source>
        <dbReference type="SAM" id="MobiDB-lite"/>
    </source>
</evidence>
<evidence type="ECO:0000259" key="9">
    <source>
        <dbReference type="PROSITE" id="PS50011"/>
    </source>
</evidence>
<feature type="binding site" evidence="6">
    <location>
        <position position="52"/>
    </location>
    <ligand>
        <name>ATP</name>
        <dbReference type="ChEBI" id="CHEBI:30616"/>
    </ligand>
</feature>
<keyword evidence="12" id="KW-1185">Reference proteome</keyword>
<accession>J4G0L8</accession>
<keyword evidence="2" id="KW-0808">Transferase</keyword>
<dbReference type="HOGENOM" id="CLU_000288_63_43_1"/>
<evidence type="ECO:0000259" key="10">
    <source>
        <dbReference type="PROSITE" id="PS51285"/>
    </source>
</evidence>
<dbReference type="PANTHER" id="PTHR24355:SF30">
    <property type="entry name" value="SERINE_THREONINE-PROTEIN KINASE 32B ISOFORM X1"/>
    <property type="match status" value="1"/>
</dbReference>
<dbReference type="Gene3D" id="3.30.200.20">
    <property type="entry name" value="Phosphorylase Kinase, domain 1"/>
    <property type="match status" value="1"/>
</dbReference>
<gene>
    <name evidence="11" type="ORF">FIBRA_00793</name>
</gene>
<proteinExistence type="inferred from homology"/>
<dbReference type="Proteomes" id="UP000006352">
    <property type="component" value="Unassembled WGS sequence"/>
</dbReference>
<organism evidence="11 12">
    <name type="scientific">Fibroporia radiculosa</name>
    <dbReference type="NCBI Taxonomy" id="599839"/>
    <lineage>
        <taxon>Eukaryota</taxon>
        <taxon>Fungi</taxon>
        <taxon>Dikarya</taxon>
        <taxon>Basidiomycota</taxon>
        <taxon>Agaricomycotina</taxon>
        <taxon>Agaricomycetes</taxon>
        <taxon>Polyporales</taxon>
        <taxon>Fibroporiaceae</taxon>
        <taxon>Fibroporia</taxon>
    </lineage>
</organism>
<comment type="similarity">
    <text evidence="7">Belongs to the protein kinase superfamily.</text>
</comment>
<dbReference type="STRING" id="599839.J4G0L8"/>